<dbReference type="SUPFAM" id="SSF54593">
    <property type="entry name" value="Glyoxalase/Bleomycin resistance protein/Dihydroxybiphenyl dioxygenase"/>
    <property type="match status" value="1"/>
</dbReference>
<dbReference type="PIRSF" id="PIRSF039020">
    <property type="entry name" value="EhpR"/>
    <property type="match status" value="1"/>
</dbReference>
<dbReference type="Proteomes" id="UP001177080">
    <property type="component" value="Unassembled WGS sequence"/>
</dbReference>
<evidence type="ECO:0000259" key="1">
    <source>
        <dbReference type="PROSITE" id="PS51819"/>
    </source>
</evidence>
<dbReference type="EMBL" id="WHSC02000002">
    <property type="protein sequence ID" value="MDO6120637.1"/>
    <property type="molecule type" value="Genomic_DNA"/>
</dbReference>
<organism evidence="2 3">
    <name type="scientific">Shinella curvata</name>
    <dbReference type="NCBI Taxonomy" id="1817964"/>
    <lineage>
        <taxon>Bacteria</taxon>
        <taxon>Pseudomonadati</taxon>
        <taxon>Pseudomonadota</taxon>
        <taxon>Alphaproteobacteria</taxon>
        <taxon>Hyphomicrobiales</taxon>
        <taxon>Rhizobiaceae</taxon>
        <taxon>Shinella</taxon>
    </lineage>
</organism>
<protein>
    <submittedName>
        <fullName evidence="2">VOC family protein</fullName>
    </submittedName>
</protein>
<evidence type="ECO:0000313" key="2">
    <source>
        <dbReference type="EMBL" id="MDO6120637.1"/>
    </source>
</evidence>
<keyword evidence="3" id="KW-1185">Reference proteome</keyword>
<proteinExistence type="predicted"/>
<dbReference type="Pfam" id="PF00903">
    <property type="entry name" value="Glyoxalase"/>
    <property type="match status" value="1"/>
</dbReference>
<evidence type="ECO:0000313" key="3">
    <source>
        <dbReference type="Proteomes" id="UP001177080"/>
    </source>
</evidence>
<feature type="domain" description="VOC" evidence="1">
    <location>
        <begin position="1"/>
        <end position="118"/>
    </location>
</feature>
<dbReference type="PROSITE" id="PS51819">
    <property type="entry name" value="VOC"/>
    <property type="match status" value="1"/>
</dbReference>
<dbReference type="InterPro" id="IPR026275">
    <property type="entry name" value="Glyoxalase/dOase/EhpR"/>
</dbReference>
<dbReference type="Gene3D" id="3.30.720.120">
    <property type="match status" value="1"/>
</dbReference>
<dbReference type="InterPro" id="IPR004360">
    <property type="entry name" value="Glyas_Fos-R_dOase_dom"/>
</dbReference>
<dbReference type="RefSeq" id="WP_244761913.1">
    <property type="nucleotide sequence ID" value="NZ_JALJCJ010000004.1"/>
</dbReference>
<dbReference type="InterPro" id="IPR029068">
    <property type="entry name" value="Glyas_Bleomycin-R_OHBP_Dase"/>
</dbReference>
<comment type="caution">
    <text evidence="2">The sequence shown here is derived from an EMBL/GenBank/DDBJ whole genome shotgun (WGS) entry which is preliminary data.</text>
</comment>
<reference evidence="2" key="1">
    <citation type="submission" date="2022-04" db="EMBL/GenBank/DDBJ databases">
        <title>Shinella lacus sp. nov., a novel member of the genus Shinella from water.</title>
        <authorList>
            <person name="Deng Y."/>
        </authorList>
    </citation>
    <scope>NUCLEOTIDE SEQUENCE</scope>
    <source>
        <strain evidence="2">JCM 31239</strain>
    </source>
</reference>
<gene>
    <name evidence="2" type="ORF">GB928_005515</name>
</gene>
<name>A0ABT8XA69_9HYPH</name>
<sequence length="122" mass="13225">MSNSLLLYVEDAAESGRYYERILGQKPVEASPTFVIFVLKSGLGLGLWRRDGVEPAPSVPGGGSEIGFKVDSAAEVDQWHAEWRANGATILMPPTELDFGRSFVATDPDGHRLRVYTVTDGG</sequence>
<dbReference type="InterPro" id="IPR037523">
    <property type="entry name" value="VOC_core"/>
</dbReference>
<accession>A0ABT8XA69</accession>
<dbReference type="Gene3D" id="3.30.720.110">
    <property type="match status" value="1"/>
</dbReference>